<name>A0ABV1G6Y3_9FIRM</name>
<feature type="non-terminal residue" evidence="1">
    <location>
        <position position="1"/>
    </location>
</feature>
<gene>
    <name evidence="1" type="ORF">WMO66_07970</name>
</gene>
<accession>A0ABV1G6Y3</accession>
<comment type="caution">
    <text evidence="1">The sequence shown here is derived from an EMBL/GenBank/DDBJ whole genome shotgun (WGS) entry which is preliminary data.</text>
</comment>
<protein>
    <submittedName>
        <fullName evidence="1">XRE family transcriptional regulator</fullName>
    </submittedName>
</protein>
<reference evidence="1 2" key="1">
    <citation type="submission" date="2024-03" db="EMBL/GenBank/DDBJ databases">
        <title>Human intestinal bacterial collection.</title>
        <authorList>
            <person name="Pauvert C."/>
            <person name="Hitch T.C.A."/>
            <person name="Clavel T."/>
        </authorList>
    </citation>
    <scope>NUCLEOTIDE SEQUENCE [LARGE SCALE GENOMIC DNA]</scope>
    <source>
        <strain evidence="1 2">CLA-AA-H192</strain>
    </source>
</reference>
<evidence type="ECO:0000313" key="2">
    <source>
        <dbReference type="Proteomes" id="UP001491552"/>
    </source>
</evidence>
<dbReference type="Proteomes" id="UP001491552">
    <property type="component" value="Unassembled WGS sequence"/>
</dbReference>
<organism evidence="1 2">
    <name type="scientific">Faecousia intestinalis</name>
    <dbReference type="NCBI Taxonomy" id="3133167"/>
    <lineage>
        <taxon>Bacteria</taxon>
        <taxon>Bacillati</taxon>
        <taxon>Bacillota</taxon>
        <taxon>Clostridia</taxon>
        <taxon>Eubacteriales</taxon>
        <taxon>Oscillospiraceae</taxon>
        <taxon>Faecousia</taxon>
    </lineage>
</organism>
<proteinExistence type="predicted"/>
<evidence type="ECO:0000313" key="1">
    <source>
        <dbReference type="EMBL" id="MEQ2511181.1"/>
    </source>
</evidence>
<keyword evidence="2" id="KW-1185">Reference proteome</keyword>
<sequence>CKEVMGAKQKAQLRRMVDFKFTRHPSLNLPEQRLTAIEKQLGERTRELLSIPVQRSTKRKIEPER</sequence>
<dbReference type="EMBL" id="JBBMFF010000219">
    <property type="protein sequence ID" value="MEQ2511181.1"/>
    <property type="molecule type" value="Genomic_DNA"/>
</dbReference>